<dbReference type="SMART" id="SM00700">
    <property type="entry name" value="JHBP"/>
    <property type="match status" value="1"/>
</dbReference>
<dbReference type="AlphaFoldDB" id="A0A6I9VQW1"/>
<dbReference type="OrthoDB" id="8185902at2759"/>
<dbReference type="PANTHER" id="PTHR11008:SF41">
    <property type="entry name" value="RE70318P"/>
    <property type="match status" value="1"/>
</dbReference>
<proteinExistence type="predicted"/>
<evidence type="ECO:0000313" key="2">
    <source>
        <dbReference type="Proteomes" id="UP000504615"/>
    </source>
</evidence>
<dbReference type="InterPro" id="IPR038606">
    <property type="entry name" value="To_sf"/>
</dbReference>
<dbReference type="RefSeq" id="XP_011631198.1">
    <property type="nucleotide sequence ID" value="XM_011632896.2"/>
</dbReference>
<keyword evidence="1" id="KW-0732">Signal</keyword>
<dbReference type="Proteomes" id="UP000504615">
    <property type="component" value="Unplaced"/>
</dbReference>
<name>A0A6I9VQW1_9HYME</name>
<feature type="signal peptide" evidence="1">
    <location>
        <begin position="1"/>
        <end position="17"/>
    </location>
</feature>
<protein>
    <submittedName>
        <fullName evidence="3">Uncharacterized protein LOC105423221</fullName>
    </submittedName>
</protein>
<dbReference type="Gene3D" id="3.15.10.30">
    <property type="entry name" value="Haemolymph juvenile hormone binding protein"/>
    <property type="match status" value="1"/>
</dbReference>
<reference evidence="3" key="1">
    <citation type="submission" date="2025-08" db="UniProtKB">
        <authorList>
            <consortium name="RefSeq"/>
        </authorList>
    </citation>
    <scope>IDENTIFICATION</scope>
</reference>
<gene>
    <name evidence="3" type="primary">LOC105423221</name>
</gene>
<dbReference type="InterPro" id="IPR010562">
    <property type="entry name" value="Haemolymph_juvenile_hormone-bd"/>
</dbReference>
<accession>A0A6I9VQW1</accession>
<keyword evidence="2" id="KW-1185">Reference proteome</keyword>
<dbReference type="Pfam" id="PF06585">
    <property type="entry name" value="JHBP"/>
    <property type="match status" value="1"/>
</dbReference>
<dbReference type="GeneID" id="105423221"/>
<evidence type="ECO:0000313" key="3">
    <source>
        <dbReference type="RefSeq" id="XP_011631198.1"/>
    </source>
</evidence>
<feature type="chain" id="PRO_5027057540" evidence="1">
    <location>
        <begin position="18"/>
        <end position="244"/>
    </location>
</feature>
<sequence>MFFAIFVFGLIAVHVAAKIPSYINVCGRRDPNINQCILDNINNLKSKICEGLPDLDIPPNDPFIIDKIVISDTPNIKLYIRNAQISGLCDFTIKSLHADIDNLNYDVDLLFHEIRGNTTSDFNISLLSTPIAYKGQLYIVANNIEAKVHLDFKIVTNNGKRYTYLAKMKLNLIINDHDVQYNIADEKQTTQLIEIVQNFVGNNIKEIIEVFKPSLEEIVIKRIISLANDIVKHFTYEELFPERS</sequence>
<dbReference type="GO" id="GO:0005615">
    <property type="term" value="C:extracellular space"/>
    <property type="evidence" value="ECO:0007669"/>
    <property type="project" value="TreeGrafter"/>
</dbReference>
<dbReference type="KEGG" id="pbar:105423221"/>
<organism evidence="2 3">
    <name type="scientific">Pogonomyrmex barbatus</name>
    <name type="common">red harvester ant</name>
    <dbReference type="NCBI Taxonomy" id="144034"/>
    <lineage>
        <taxon>Eukaryota</taxon>
        <taxon>Metazoa</taxon>
        <taxon>Ecdysozoa</taxon>
        <taxon>Arthropoda</taxon>
        <taxon>Hexapoda</taxon>
        <taxon>Insecta</taxon>
        <taxon>Pterygota</taxon>
        <taxon>Neoptera</taxon>
        <taxon>Endopterygota</taxon>
        <taxon>Hymenoptera</taxon>
        <taxon>Apocrita</taxon>
        <taxon>Aculeata</taxon>
        <taxon>Formicoidea</taxon>
        <taxon>Formicidae</taxon>
        <taxon>Myrmicinae</taxon>
        <taxon>Pogonomyrmex</taxon>
    </lineage>
</organism>
<dbReference type="PANTHER" id="PTHR11008">
    <property type="entry name" value="PROTEIN TAKEOUT-LIKE PROTEIN"/>
    <property type="match status" value="1"/>
</dbReference>
<evidence type="ECO:0000256" key="1">
    <source>
        <dbReference type="SAM" id="SignalP"/>
    </source>
</evidence>